<feature type="transmembrane region" description="Helical" evidence="4">
    <location>
        <begin position="204"/>
        <end position="229"/>
    </location>
</feature>
<feature type="transmembrane region" description="Helical" evidence="4">
    <location>
        <begin position="270"/>
        <end position="287"/>
    </location>
</feature>
<evidence type="ECO:0000256" key="3">
    <source>
        <dbReference type="ARBA" id="ARBA00023136"/>
    </source>
</evidence>
<sequence length="382" mass="39647">MSPRYRWQVLTAGICSLVLTIGLARFAYTPLLPLMKAQAGLDDALGGLLATVNYAGYMTGTLIATAVSGPQLRLRLYRAGLLAGVIGVAGMGLTTDPWLWMVLRFIAGVSAAGGMLLGSGMVFAWLVAQGRRPELGVHFAGLGLGIVVSGVLVLLMALWPWDRQWLGMGALAVLLLIPAWGWMPEMTPLARKAAEGPVRSGGGSGWLLIPAYFCAGVGFVVSATFLVAVTERVPDLRGTGPTVWVVTGLAAMPACILWDRVARRLGDIPALIAAYALQIVSILLPVLSDGLMAALAGAVLFGATFIGIVAMTLALAGRQFPANPSQAMARLTLSYGVAQTIAPGVTGFLAERSGSYNAGLIMAAVAMGAGLLMLAGMRTPKG</sequence>
<keyword evidence="3 4" id="KW-0472">Membrane</keyword>
<feature type="transmembrane region" description="Helical" evidence="4">
    <location>
        <begin position="105"/>
        <end position="127"/>
    </location>
</feature>
<evidence type="ECO:0000313" key="7">
    <source>
        <dbReference type="Proteomes" id="UP000544872"/>
    </source>
</evidence>
<dbReference type="AlphaFoldDB" id="A0A7X0DPP7"/>
<dbReference type="GO" id="GO:0005886">
    <property type="term" value="C:plasma membrane"/>
    <property type="evidence" value="ECO:0007669"/>
    <property type="project" value="TreeGrafter"/>
</dbReference>
<dbReference type="RefSeq" id="WP_184264294.1">
    <property type="nucleotide sequence ID" value="NZ_JACIIX010000011.1"/>
</dbReference>
<name>A0A7X0DPP7_NOVIT</name>
<feature type="transmembrane region" description="Helical" evidence="4">
    <location>
        <begin position="356"/>
        <end position="377"/>
    </location>
</feature>
<feature type="transmembrane region" description="Helical" evidence="4">
    <location>
        <begin position="328"/>
        <end position="350"/>
    </location>
</feature>
<comment type="caution">
    <text evidence="6">The sequence shown here is derived from an EMBL/GenBank/DDBJ whole genome shotgun (WGS) entry which is preliminary data.</text>
</comment>
<feature type="transmembrane region" description="Helical" evidence="4">
    <location>
        <begin position="139"/>
        <end position="159"/>
    </location>
</feature>
<dbReference type="Gene3D" id="1.20.1250.20">
    <property type="entry name" value="MFS general substrate transporter like domains"/>
    <property type="match status" value="2"/>
</dbReference>
<dbReference type="PANTHER" id="PTHR23537:SF1">
    <property type="entry name" value="SUGAR TRANSPORTER"/>
    <property type="match status" value="1"/>
</dbReference>
<keyword evidence="2 4" id="KW-1133">Transmembrane helix</keyword>
<evidence type="ECO:0000256" key="1">
    <source>
        <dbReference type="ARBA" id="ARBA00022692"/>
    </source>
</evidence>
<dbReference type="InterPro" id="IPR020846">
    <property type="entry name" value="MFS_dom"/>
</dbReference>
<evidence type="ECO:0000256" key="4">
    <source>
        <dbReference type="SAM" id="Phobius"/>
    </source>
</evidence>
<feature type="transmembrane region" description="Helical" evidence="4">
    <location>
        <begin position="241"/>
        <end position="258"/>
    </location>
</feature>
<dbReference type="InterPro" id="IPR010645">
    <property type="entry name" value="MFS_4"/>
</dbReference>
<protein>
    <submittedName>
        <fullName evidence="6">Putative MFS family arabinose efflux permease</fullName>
    </submittedName>
</protein>
<proteinExistence type="predicted"/>
<organism evidence="6 7">
    <name type="scientific">Novispirillum itersonii</name>
    <name type="common">Aquaspirillum itersonii</name>
    <dbReference type="NCBI Taxonomy" id="189"/>
    <lineage>
        <taxon>Bacteria</taxon>
        <taxon>Pseudomonadati</taxon>
        <taxon>Pseudomonadota</taxon>
        <taxon>Alphaproteobacteria</taxon>
        <taxon>Rhodospirillales</taxon>
        <taxon>Novispirillaceae</taxon>
        <taxon>Novispirillum</taxon>
    </lineage>
</organism>
<dbReference type="PANTHER" id="PTHR23537">
    <property type="match status" value="1"/>
</dbReference>
<keyword evidence="7" id="KW-1185">Reference proteome</keyword>
<dbReference type="EMBL" id="JACIIX010000011">
    <property type="protein sequence ID" value="MBB6211487.1"/>
    <property type="molecule type" value="Genomic_DNA"/>
</dbReference>
<feature type="transmembrane region" description="Helical" evidence="4">
    <location>
        <begin position="7"/>
        <end position="28"/>
    </location>
</feature>
<accession>A0A7X0DPP7</accession>
<dbReference type="InterPro" id="IPR036259">
    <property type="entry name" value="MFS_trans_sf"/>
</dbReference>
<evidence type="ECO:0000259" key="5">
    <source>
        <dbReference type="PROSITE" id="PS50850"/>
    </source>
</evidence>
<feature type="transmembrane region" description="Helical" evidence="4">
    <location>
        <begin position="165"/>
        <end position="183"/>
    </location>
</feature>
<dbReference type="PROSITE" id="PS50850">
    <property type="entry name" value="MFS"/>
    <property type="match status" value="1"/>
</dbReference>
<keyword evidence="1 4" id="KW-0812">Transmembrane</keyword>
<feature type="transmembrane region" description="Helical" evidence="4">
    <location>
        <begin position="293"/>
        <end position="316"/>
    </location>
</feature>
<dbReference type="Proteomes" id="UP000544872">
    <property type="component" value="Unassembled WGS sequence"/>
</dbReference>
<feature type="transmembrane region" description="Helical" evidence="4">
    <location>
        <begin position="79"/>
        <end position="99"/>
    </location>
</feature>
<dbReference type="GO" id="GO:0022857">
    <property type="term" value="F:transmembrane transporter activity"/>
    <property type="evidence" value="ECO:0007669"/>
    <property type="project" value="InterPro"/>
</dbReference>
<feature type="transmembrane region" description="Helical" evidence="4">
    <location>
        <begin position="48"/>
        <end position="67"/>
    </location>
</feature>
<dbReference type="Pfam" id="PF06779">
    <property type="entry name" value="MFS_4"/>
    <property type="match status" value="1"/>
</dbReference>
<feature type="domain" description="Major facilitator superfamily (MFS) profile" evidence="5">
    <location>
        <begin position="8"/>
        <end position="381"/>
    </location>
</feature>
<reference evidence="6 7" key="1">
    <citation type="submission" date="2020-08" db="EMBL/GenBank/DDBJ databases">
        <title>Genomic Encyclopedia of Type Strains, Phase IV (KMG-IV): sequencing the most valuable type-strain genomes for metagenomic binning, comparative biology and taxonomic classification.</title>
        <authorList>
            <person name="Goeker M."/>
        </authorList>
    </citation>
    <scope>NUCLEOTIDE SEQUENCE [LARGE SCALE GENOMIC DNA]</scope>
    <source>
        <strain evidence="6 7">DSM 11590</strain>
    </source>
</reference>
<evidence type="ECO:0000256" key="2">
    <source>
        <dbReference type="ARBA" id="ARBA00022989"/>
    </source>
</evidence>
<dbReference type="SUPFAM" id="SSF103473">
    <property type="entry name" value="MFS general substrate transporter"/>
    <property type="match status" value="1"/>
</dbReference>
<gene>
    <name evidence="6" type="ORF">FHS48_002926</name>
</gene>
<evidence type="ECO:0000313" key="6">
    <source>
        <dbReference type="EMBL" id="MBB6211487.1"/>
    </source>
</evidence>